<keyword evidence="7 8" id="KW-0472">Membrane</keyword>
<dbReference type="PROSITE" id="PS50885">
    <property type="entry name" value="HAMP"/>
    <property type="match status" value="1"/>
</dbReference>
<keyword evidence="7" id="KW-0547">Nucleotide-binding</keyword>
<feature type="transmembrane region" description="Helical" evidence="8">
    <location>
        <begin position="174"/>
        <end position="193"/>
    </location>
</feature>
<accession>A0A368LHG5</accession>
<dbReference type="SMART" id="SM00304">
    <property type="entry name" value="HAMP"/>
    <property type="match status" value="1"/>
</dbReference>
<evidence type="ECO:0000256" key="2">
    <source>
        <dbReference type="ARBA" id="ARBA00004370"/>
    </source>
</evidence>
<dbReference type="SMART" id="SM00387">
    <property type="entry name" value="HATPase_c"/>
    <property type="match status" value="1"/>
</dbReference>
<dbReference type="InterPro" id="IPR011712">
    <property type="entry name" value="Sig_transdc_His_kin_sub3_dim/P"/>
</dbReference>
<keyword evidence="7" id="KW-0067">ATP-binding</keyword>
<dbReference type="PIRSF" id="PIRSF003167">
    <property type="entry name" value="STHK_NarX/NarQ"/>
    <property type="match status" value="1"/>
</dbReference>
<keyword evidence="4 7" id="KW-0808">Transferase</keyword>
<keyword evidence="6 7" id="KW-0902">Two-component regulatory system</keyword>
<evidence type="ECO:0000256" key="8">
    <source>
        <dbReference type="SAM" id="Phobius"/>
    </source>
</evidence>
<dbReference type="Gene3D" id="3.30.565.10">
    <property type="entry name" value="Histidine kinase-like ATPase, C-terminal domain"/>
    <property type="match status" value="1"/>
</dbReference>
<dbReference type="Proteomes" id="UP000252479">
    <property type="component" value="Unassembled WGS sequence"/>
</dbReference>
<dbReference type="PROSITE" id="PS50109">
    <property type="entry name" value="HIS_KIN"/>
    <property type="match status" value="1"/>
</dbReference>
<dbReference type="GO" id="GO:0046983">
    <property type="term" value="F:protein dimerization activity"/>
    <property type="evidence" value="ECO:0007669"/>
    <property type="project" value="UniProtKB-UniRule"/>
</dbReference>
<dbReference type="AlphaFoldDB" id="A0A368LHG5"/>
<dbReference type="CDD" id="cd06225">
    <property type="entry name" value="HAMP"/>
    <property type="match status" value="1"/>
</dbReference>
<dbReference type="Gene3D" id="1.20.5.1930">
    <property type="match status" value="1"/>
</dbReference>
<dbReference type="GO" id="GO:0000155">
    <property type="term" value="F:phosphorelay sensor kinase activity"/>
    <property type="evidence" value="ECO:0007669"/>
    <property type="project" value="UniProtKB-UniRule"/>
</dbReference>
<dbReference type="InterPro" id="IPR003594">
    <property type="entry name" value="HATPase_dom"/>
</dbReference>
<feature type="domain" description="HAMP" evidence="10">
    <location>
        <begin position="200"/>
        <end position="253"/>
    </location>
</feature>
<reference evidence="11 12" key="1">
    <citation type="journal article" date="2017" name="Elife">
        <title>Extensive horizontal gene transfer in cheese-associated bacteria.</title>
        <authorList>
            <person name="Bonham K.S."/>
            <person name="Wolfe B.E."/>
            <person name="Dutton R.J."/>
        </authorList>
    </citation>
    <scope>NUCLEOTIDE SEQUENCE [LARGE SCALE GENOMIC DNA]</scope>
    <source>
        <strain evidence="11 12">JB196</strain>
    </source>
</reference>
<comment type="catalytic activity">
    <reaction evidence="1 7">
        <text>ATP + protein L-histidine = ADP + protein N-phospho-L-histidine.</text>
        <dbReference type="EC" id="2.7.13.3"/>
    </reaction>
</comment>
<dbReference type="PANTHER" id="PTHR24421">
    <property type="entry name" value="NITRATE/NITRITE SENSOR PROTEIN NARX-RELATED"/>
    <property type="match status" value="1"/>
</dbReference>
<proteinExistence type="predicted"/>
<dbReference type="CDD" id="cd22900">
    <property type="entry name" value="NarX_sensor"/>
    <property type="match status" value="1"/>
</dbReference>
<dbReference type="InterPro" id="IPR005467">
    <property type="entry name" value="His_kinase_dom"/>
</dbReference>
<dbReference type="Pfam" id="PF07730">
    <property type="entry name" value="HisKA_3"/>
    <property type="match status" value="1"/>
</dbReference>
<dbReference type="SUPFAM" id="SSF55874">
    <property type="entry name" value="ATPase domain of HSP90 chaperone/DNA topoisomerase II/histidine kinase"/>
    <property type="match status" value="1"/>
</dbReference>
<dbReference type="EMBL" id="QPGL01000002">
    <property type="protein sequence ID" value="RCS70066.1"/>
    <property type="molecule type" value="Genomic_DNA"/>
</dbReference>
<evidence type="ECO:0000313" key="11">
    <source>
        <dbReference type="EMBL" id="RCS70066.1"/>
    </source>
</evidence>
<evidence type="ECO:0000259" key="9">
    <source>
        <dbReference type="PROSITE" id="PS50109"/>
    </source>
</evidence>
<name>A0A368LHG5_9VIBR</name>
<evidence type="ECO:0000313" key="12">
    <source>
        <dbReference type="Proteomes" id="UP000252479"/>
    </source>
</evidence>
<keyword evidence="8" id="KW-1133">Transmembrane helix</keyword>
<dbReference type="Pfam" id="PF02518">
    <property type="entry name" value="HATPase_c"/>
    <property type="match status" value="1"/>
</dbReference>
<dbReference type="Gene3D" id="1.20.120.960">
    <property type="entry name" value="Histidine kinase NarX, sensor domain"/>
    <property type="match status" value="1"/>
</dbReference>
<evidence type="ECO:0000256" key="3">
    <source>
        <dbReference type="ARBA" id="ARBA00022553"/>
    </source>
</evidence>
<keyword evidence="12" id="KW-1185">Reference proteome</keyword>
<dbReference type="RefSeq" id="WP_086961352.1">
    <property type="nucleotide sequence ID" value="NZ_AP018681.1"/>
</dbReference>
<gene>
    <name evidence="11" type="ORF">CIK83_11360</name>
</gene>
<evidence type="ECO:0000256" key="4">
    <source>
        <dbReference type="ARBA" id="ARBA00022679"/>
    </source>
</evidence>
<feature type="transmembrane region" description="Helical" evidence="8">
    <location>
        <begin position="39"/>
        <end position="61"/>
    </location>
</feature>
<dbReference type="InterPro" id="IPR003660">
    <property type="entry name" value="HAMP_dom"/>
</dbReference>
<dbReference type="PANTHER" id="PTHR24421:SF51">
    <property type="entry name" value="NITRATE_NITRITE SENSOR PROTEIN NARX"/>
    <property type="match status" value="1"/>
</dbReference>
<dbReference type="GO" id="GO:0005886">
    <property type="term" value="C:plasma membrane"/>
    <property type="evidence" value="ECO:0007669"/>
    <property type="project" value="UniProtKB-SubCell"/>
</dbReference>
<evidence type="ECO:0000256" key="7">
    <source>
        <dbReference type="PIRNR" id="PIRNR003167"/>
    </source>
</evidence>
<dbReference type="GO" id="GO:0005524">
    <property type="term" value="F:ATP binding"/>
    <property type="evidence" value="ECO:0007669"/>
    <property type="project" value="UniProtKB-UniRule"/>
</dbReference>
<dbReference type="InterPro" id="IPR016380">
    <property type="entry name" value="Sig_transdc_His_kin_NarX/NarQ"/>
</dbReference>
<organism evidence="11 12">
    <name type="scientific">Vibrio casei</name>
    <dbReference type="NCBI Taxonomy" id="673372"/>
    <lineage>
        <taxon>Bacteria</taxon>
        <taxon>Pseudomonadati</taxon>
        <taxon>Pseudomonadota</taxon>
        <taxon>Gammaproteobacteria</taxon>
        <taxon>Vibrionales</taxon>
        <taxon>Vibrionaceae</taxon>
        <taxon>Vibrio</taxon>
    </lineage>
</organism>
<dbReference type="GeneID" id="303189520"/>
<dbReference type="Pfam" id="PF00672">
    <property type="entry name" value="HAMP"/>
    <property type="match status" value="1"/>
</dbReference>
<sequence length="620" mass="70792">MKRIQLKQVQVKQAKSKQARSKQTLASPLWNPFSLVNQVSLSMLVITVCAIIGMSVSAWVANSIQGNAHAINRIGFMRMQSFELLSLLPLNQQTSEVLSVTDKSSHSQFLEEYIHERGLSDEYKKVHRYWLEEVKPTLLEAHSPDGARQVITQYVDQLDQLVHLIDKETEHRLWVLKSLQTTFIILLLLILFANVVHLRSRIFHPWRQLLTMAFELKNGHLQSRFPVNNKKDELNQLGIMFNSMADKLESMYSNLETLVESKTESLTHKNRLLDFLYRSSGVLILDNSERYCALFSPIVFELRDITGYQNITLEIADYHKSGNCQVISTAQHQRPENCLDLSCEACFFSISEPLPNTNGEVKVWELEDGLRSYGRLKIEFLHDQAPSEDNLQFIDTLSKQITRSLASKYQEHLNSELMLANERATIARELHDSIAQSLSCLKIRLSCLQMQSSHFSDDQKNLVKEMRQEVDTAYTQLRHLLATFRLKLTEPGLLAALENTVEEFNEKLGLMIHLNFEVPANSISSHQAVHIVHIVREALSNIYKHANASMVHIDAKYDVNNQKVSVTVTDNGCGMNTITEPKNHYGLTIMRDRAKLLPGKLNIKSESGVGTRINIEFSPQ</sequence>
<evidence type="ECO:0000259" key="10">
    <source>
        <dbReference type="PROSITE" id="PS50885"/>
    </source>
</evidence>
<keyword evidence="7" id="KW-1003">Cell membrane</keyword>
<dbReference type="Gene3D" id="1.10.287.130">
    <property type="match status" value="1"/>
</dbReference>
<keyword evidence="8" id="KW-0812">Transmembrane</keyword>
<comment type="caution">
    <text evidence="11">The sequence shown here is derived from an EMBL/GenBank/DDBJ whole genome shotgun (WGS) entry which is preliminary data.</text>
</comment>
<keyword evidence="7" id="KW-0997">Cell inner membrane</keyword>
<keyword evidence="3" id="KW-0597">Phosphoprotein</keyword>
<evidence type="ECO:0000256" key="5">
    <source>
        <dbReference type="ARBA" id="ARBA00022777"/>
    </source>
</evidence>
<comment type="subcellular location">
    <subcellularLocation>
        <location evidence="7">Cell inner membrane</location>
    </subcellularLocation>
    <subcellularLocation>
        <location evidence="2">Membrane</location>
    </subcellularLocation>
</comment>
<dbReference type="InterPro" id="IPR036890">
    <property type="entry name" value="HATPase_C_sf"/>
</dbReference>
<dbReference type="InterPro" id="IPR050482">
    <property type="entry name" value="Sensor_HK_TwoCompSys"/>
</dbReference>
<dbReference type="EC" id="2.7.13.3" evidence="7"/>
<keyword evidence="5 7" id="KW-0418">Kinase</keyword>
<evidence type="ECO:0000256" key="6">
    <source>
        <dbReference type="ARBA" id="ARBA00023012"/>
    </source>
</evidence>
<protein>
    <recommendedName>
        <fullName evidence="7">Sensor protein</fullName>
        <ecNumber evidence="7">2.7.13.3</ecNumber>
    </recommendedName>
</protein>
<evidence type="ECO:0000256" key="1">
    <source>
        <dbReference type="ARBA" id="ARBA00000085"/>
    </source>
</evidence>
<dbReference type="OrthoDB" id="9811306at2"/>
<dbReference type="NCBIfam" id="NF007896">
    <property type="entry name" value="PRK10600.1"/>
    <property type="match status" value="1"/>
</dbReference>
<dbReference type="CDD" id="cd16917">
    <property type="entry name" value="HATPase_UhpB-NarQ-NarX-like"/>
    <property type="match status" value="1"/>
</dbReference>
<dbReference type="SUPFAM" id="SSF158472">
    <property type="entry name" value="HAMP domain-like"/>
    <property type="match status" value="1"/>
</dbReference>
<feature type="domain" description="Histidine kinase" evidence="9">
    <location>
        <begin position="425"/>
        <end position="620"/>
    </location>
</feature>
<dbReference type="InterPro" id="IPR042295">
    <property type="entry name" value="NarX-like_N_sf"/>
</dbReference>